<dbReference type="Proteomes" id="UP000192911">
    <property type="component" value="Unassembled WGS sequence"/>
</dbReference>
<keyword evidence="3" id="KW-1185">Reference proteome</keyword>
<gene>
    <name evidence="2" type="ORF">SAMN06295900_104436</name>
</gene>
<reference evidence="3" key="1">
    <citation type="submission" date="2017-04" db="EMBL/GenBank/DDBJ databases">
        <authorList>
            <person name="Varghese N."/>
            <person name="Submissions S."/>
        </authorList>
    </citation>
    <scope>NUCLEOTIDE SEQUENCE [LARGE SCALE GENOMIC DNA]</scope>
    <source>
        <strain evidence="3">Ballard 720</strain>
    </source>
</reference>
<evidence type="ECO:0000313" key="3">
    <source>
        <dbReference type="Proteomes" id="UP000192911"/>
    </source>
</evidence>
<dbReference type="AlphaFoldDB" id="A0A1X7E3M9"/>
<dbReference type="EMBL" id="FXAH01000004">
    <property type="protein sequence ID" value="SMF26717.1"/>
    <property type="molecule type" value="Genomic_DNA"/>
</dbReference>
<proteinExistence type="predicted"/>
<organism evidence="2 3">
    <name type="scientific">Trinickia caryophylli</name>
    <name type="common">Paraburkholderia caryophylli</name>
    <dbReference type="NCBI Taxonomy" id="28094"/>
    <lineage>
        <taxon>Bacteria</taxon>
        <taxon>Pseudomonadati</taxon>
        <taxon>Pseudomonadota</taxon>
        <taxon>Betaproteobacteria</taxon>
        <taxon>Burkholderiales</taxon>
        <taxon>Burkholderiaceae</taxon>
        <taxon>Trinickia</taxon>
    </lineage>
</organism>
<feature type="region of interest" description="Disordered" evidence="1">
    <location>
        <begin position="30"/>
        <end position="70"/>
    </location>
</feature>
<evidence type="ECO:0000256" key="1">
    <source>
        <dbReference type="SAM" id="MobiDB-lite"/>
    </source>
</evidence>
<name>A0A1X7E3M9_TRICW</name>
<protein>
    <submittedName>
        <fullName evidence="2">Uncharacterized protein</fullName>
    </submittedName>
</protein>
<sequence>MRDCTRPGTLLSAPLCPSVPLAEPLSPLPLDSDTLLGGGDTGAAPNSGAKAQADPPVIKQTSAPSGVTGAGAVGPPCVGPLVGSNCRFGSDCASWPVRLPTENEVVDPPRRVANRIAEGRFHPVDEGAGSIPDLTQQSAFFRSIRRMISRVVQRFILRGQRPSLRVLPCEPCRYSSQQRRKAGQRRLLPRTQLCPRRIDRLDEVRRERRTSRSADGPISSTRGNLCLQWPANLDTTRLCGRSSPRRGSVGEIFCLDAVLRPSEASAKEVKERWRVSADGPIVSARRG</sequence>
<accession>A0A1X7E3M9</accession>
<evidence type="ECO:0000313" key="2">
    <source>
        <dbReference type="EMBL" id="SMF26717.1"/>
    </source>
</evidence>